<dbReference type="AlphaFoldDB" id="A0A1M6T5N9"/>
<evidence type="ECO:0000313" key="2">
    <source>
        <dbReference type="Proteomes" id="UP000183952"/>
    </source>
</evidence>
<keyword evidence="2" id="KW-1185">Reference proteome</keyword>
<dbReference type="PANTHER" id="PTHR34547">
    <property type="entry name" value="YACP-LIKE NYN DOMAIN PROTEIN"/>
    <property type="match status" value="1"/>
</dbReference>
<dbReference type="OrthoDB" id="9792160at2"/>
<dbReference type="Pfam" id="PF05991">
    <property type="entry name" value="NYN_YacP"/>
    <property type="match status" value="1"/>
</dbReference>
<dbReference type="InterPro" id="IPR010298">
    <property type="entry name" value="YacP-like"/>
</dbReference>
<dbReference type="RefSeq" id="WP_072904601.1">
    <property type="nucleotide sequence ID" value="NZ_FRAD01000036.1"/>
</dbReference>
<protein>
    <recommendedName>
        <fullName evidence="3">NYN domain-containing protein</fullName>
    </recommendedName>
</protein>
<gene>
    <name evidence="1" type="ORF">SAMN02745248_02733</name>
</gene>
<proteinExistence type="predicted"/>
<name>A0A1M6T5N9_9CLOT</name>
<dbReference type="EMBL" id="FRAD01000036">
    <property type="protein sequence ID" value="SHK52277.1"/>
    <property type="molecule type" value="Genomic_DNA"/>
</dbReference>
<reference evidence="1 2" key="1">
    <citation type="submission" date="2016-11" db="EMBL/GenBank/DDBJ databases">
        <authorList>
            <person name="Jaros S."/>
            <person name="Januszkiewicz K."/>
            <person name="Wedrychowicz H."/>
        </authorList>
    </citation>
    <scope>NUCLEOTIDE SEQUENCE [LARGE SCALE GENOMIC DNA]</scope>
    <source>
        <strain evidence="1 2">DSM 3090</strain>
    </source>
</reference>
<dbReference type="PANTHER" id="PTHR34547:SF1">
    <property type="entry name" value="YACP-LIKE NYN DOMAIN PROTEIN"/>
    <property type="match status" value="1"/>
</dbReference>
<dbReference type="STRING" id="1121331.SAMN02745248_02733"/>
<organism evidence="1 2">
    <name type="scientific">Hathewaya proteolytica DSM 3090</name>
    <dbReference type="NCBI Taxonomy" id="1121331"/>
    <lineage>
        <taxon>Bacteria</taxon>
        <taxon>Bacillati</taxon>
        <taxon>Bacillota</taxon>
        <taxon>Clostridia</taxon>
        <taxon>Eubacteriales</taxon>
        <taxon>Clostridiaceae</taxon>
        <taxon>Hathewaya</taxon>
    </lineage>
</organism>
<accession>A0A1M6T5N9</accession>
<evidence type="ECO:0008006" key="3">
    <source>
        <dbReference type="Google" id="ProtNLM"/>
    </source>
</evidence>
<dbReference type="Proteomes" id="UP000183952">
    <property type="component" value="Unassembled WGS sequence"/>
</dbReference>
<evidence type="ECO:0000313" key="1">
    <source>
        <dbReference type="EMBL" id="SHK52277.1"/>
    </source>
</evidence>
<dbReference type="CDD" id="cd10912">
    <property type="entry name" value="PIN_YacP-like"/>
    <property type="match status" value="1"/>
</dbReference>
<sequence length="170" mass="19674">MKLIYVDGYNVINSWPNLNMIKEHNFEGSREKLVEILQNYASYGGDRVVLVFDAHLVKGSLEKKERLGNITVVYTKMGETADSYIERHVNKVGRKYDVMVVTSDLLEQQLVFQRGAMRISAMEFYQEVSRICKKISNKISSSAVSSRNLIEDRIDREVFEKLDSIRKQDD</sequence>